<evidence type="ECO:0000256" key="1">
    <source>
        <dbReference type="ARBA" id="ARBA00006479"/>
    </source>
</evidence>
<accession>A0ABW5Q362</accession>
<dbReference type="InterPro" id="IPR000600">
    <property type="entry name" value="ROK"/>
</dbReference>
<dbReference type="Gene3D" id="3.30.420.40">
    <property type="match status" value="2"/>
</dbReference>
<reference evidence="3" key="1">
    <citation type="journal article" date="2019" name="Int. J. Syst. Evol. Microbiol.">
        <title>The Global Catalogue of Microorganisms (GCM) 10K type strain sequencing project: providing services to taxonomists for standard genome sequencing and annotation.</title>
        <authorList>
            <consortium name="The Broad Institute Genomics Platform"/>
            <consortium name="The Broad Institute Genome Sequencing Center for Infectious Disease"/>
            <person name="Wu L."/>
            <person name="Ma J."/>
        </authorList>
    </citation>
    <scope>NUCLEOTIDE SEQUENCE [LARGE SCALE GENOMIC DNA]</scope>
    <source>
        <strain evidence="3">TISTR 1858</strain>
    </source>
</reference>
<protein>
    <submittedName>
        <fullName evidence="2">ROK family protein</fullName>
    </submittedName>
</protein>
<dbReference type="EMBL" id="JBHUMX010000041">
    <property type="protein sequence ID" value="MFD2629959.1"/>
    <property type="molecule type" value="Genomic_DNA"/>
</dbReference>
<name>A0ABW5Q362_9BACI</name>
<comment type="caution">
    <text evidence="2">The sequence shown here is derived from an EMBL/GenBank/DDBJ whole genome shotgun (WGS) entry which is preliminary data.</text>
</comment>
<dbReference type="SUPFAM" id="SSF53067">
    <property type="entry name" value="Actin-like ATPase domain"/>
    <property type="match status" value="1"/>
</dbReference>
<dbReference type="PROSITE" id="PS01125">
    <property type="entry name" value="ROK"/>
    <property type="match status" value="1"/>
</dbReference>
<dbReference type="RefSeq" id="WP_379562744.1">
    <property type="nucleotide sequence ID" value="NZ_CP085256.1"/>
</dbReference>
<dbReference type="Proteomes" id="UP001597451">
    <property type="component" value="Unassembled WGS sequence"/>
</dbReference>
<dbReference type="Pfam" id="PF00480">
    <property type="entry name" value="ROK"/>
    <property type="match status" value="1"/>
</dbReference>
<organism evidence="2 3">
    <name type="scientific">Oceanobacillus kapialis</name>
    <dbReference type="NCBI Taxonomy" id="481353"/>
    <lineage>
        <taxon>Bacteria</taxon>
        <taxon>Bacillati</taxon>
        <taxon>Bacillota</taxon>
        <taxon>Bacilli</taxon>
        <taxon>Bacillales</taxon>
        <taxon>Bacillaceae</taxon>
        <taxon>Oceanobacillus</taxon>
    </lineage>
</organism>
<evidence type="ECO:0000313" key="2">
    <source>
        <dbReference type="EMBL" id="MFD2629959.1"/>
    </source>
</evidence>
<dbReference type="InterPro" id="IPR049874">
    <property type="entry name" value="ROK_cs"/>
</dbReference>
<comment type="similarity">
    <text evidence="1">Belongs to the ROK (NagC/XylR) family.</text>
</comment>
<gene>
    <name evidence="2" type="ORF">ACFSUN_14320</name>
</gene>
<sequence length="308" mass="32527">MSLAIGVDIGGTKTAIGLIDDSGNISAQTKIPTDQGILPSQMIDRMIHTIKALLKENSLEENEIMGIGIGAPGPLDVKNGLISCPPNLPQWIDIPVVQQFKHQFSIPVWLANDASAAAVAEKWIGAGTDSNDFAYVTISTGIGAGFILNGKLYTGARGNAGDIGHMAVDTRVEGICGCGQKGCFEYVASGTAIARLGTEIMEKSVTSIEAFSLYKDGHPEITSMVEEVFERIGMGCVTLINALEPEFIVIGGGVSNVGEALFKSVNDYVSKYALSPLGRETRIIPSKLENNTGLVGAAALVWQNTEKI</sequence>
<evidence type="ECO:0000313" key="3">
    <source>
        <dbReference type="Proteomes" id="UP001597451"/>
    </source>
</evidence>
<dbReference type="PANTHER" id="PTHR18964:SF149">
    <property type="entry name" value="BIFUNCTIONAL UDP-N-ACETYLGLUCOSAMINE 2-EPIMERASE_N-ACETYLMANNOSAMINE KINASE"/>
    <property type="match status" value="1"/>
</dbReference>
<dbReference type="PANTHER" id="PTHR18964">
    <property type="entry name" value="ROK (REPRESSOR, ORF, KINASE) FAMILY"/>
    <property type="match status" value="1"/>
</dbReference>
<proteinExistence type="inferred from homology"/>
<dbReference type="InterPro" id="IPR043129">
    <property type="entry name" value="ATPase_NBD"/>
</dbReference>
<keyword evidence="3" id="KW-1185">Reference proteome</keyword>